<dbReference type="PANTHER" id="PTHR11550">
    <property type="entry name" value="CTP SYNTHASE"/>
    <property type="match status" value="1"/>
</dbReference>
<feature type="domain" description="Glutamine amidotransferase" evidence="16">
    <location>
        <begin position="303"/>
        <end position="520"/>
    </location>
</feature>
<dbReference type="EMBL" id="CP040004">
    <property type="protein sequence ID" value="QCT41911.1"/>
    <property type="molecule type" value="Genomic_DNA"/>
</dbReference>
<dbReference type="GO" id="GO:0097268">
    <property type="term" value="C:cytoophidium"/>
    <property type="evidence" value="ECO:0007669"/>
    <property type="project" value="UniProtKB-ARBA"/>
</dbReference>
<dbReference type="FunFam" id="3.40.50.880:FF:000002">
    <property type="entry name" value="CTP synthase"/>
    <property type="match status" value="1"/>
</dbReference>
<dbReference type="RefSeq" id="WP_138078346.1">
    <property type="nucleotide sequence ID" value="NZ_CP040004.1"/>
</dbReference>
<dbReference type="GO" id="GO:0005524">
    <property type="term" value="F:ATP binding"/>
    <property type="evidence" value="ECO:0007669"/>
    <property type="project" value="UniProtKB-KW"/>
</dbReference>
<dbReference type="Proteomes" id="UP000310639">
    <property type="component" value="Chromosome"/>
</dbReference>
<sequence length="528" mass="57123">MTKKYIFVTGGVLSGVGKGITAASIGAVLQAKGLSVSVQKCDPYLNVDAGLLNPKEHGECFVTKDGAETDLDLGHYERFLDLELTWKNTTLSGRLLRDLIADERAGKFGGQTVQLVPHLTNAIKKSIHEAAEGDVHIVEIGGTVGDYEGLSFIEAIRDFSQEVGRDNCLFVHVVYVPFLEASQEYKTKPAQNAMAELRSFGIMPDVVAVRTEGHDKPPRSVGEKIAISSGVRPEGIIMMPNVNTVYEVPLTVARDLGPMLSEFTGVTTEPDLTRWKNLATRDTTDYAREVTVGLVAKYIDNTDTYLSVTEALKSAAWAENCEVNIRWINSETASDDDFAKVDAVLVPGGFGSRGVEGKIAAAMYCLEHNKPYLGICLGMQTAVIAAARRGGVDGANSEEFGAGQGANVIYLMDGQAGKESTGGTMRLGDYPAVLKEGSLVAKTYGTTEVTERHRHRYEVNKDFAQAIEQGGLVISGTSPDGRLVEFVESPHCDYFIATQAHPEFKSRPFRPHPLFSGLIRAAVLARNA</sequence>
<name>A0A4P9A2C3_9BACT</name>
<keyword evidence="19" id="KW-1185">Reference proteome</keyword>
<gene>
    <name evidence="18" type="ORF">FBF37_00225</name>
</gene>
<dbReference type="InterPro" id="IPR033828">
    <property type="entry name" value="GATase1_CTP_Synthase"/>
</dbReference>
<dbReference type="GO" id="GO:0019856">
    <property type="term" value="P:pyrimidine nucleobase biosynthetic process"/>
    <property type="evidence" value="ECO:0007669"/>
    <property type="project" value="TreeGrafter"/>
</dbReference>
<dbReference type="PROSITE" id="PS51273">
    <property type="entry name" value="GATASE_TYPE_1"/>
    <property type="match status" value="1"/>
</dbReference>
<evidence type="ECO:0000256" key="12">
    <source>
        <dbReference type="ARBA" id="ARBA00070745"/>
    </source>
</evidence>
<protein>
    <recommendedName>
        <fullName evidence="12">CTP synthase</fullName>
        <ecNumber evidence="3">6.3.4.2</ecNumber>
    </recommendedName>
    <alternativeName>
        <fullName evidence="14">Cytidine 5'-triphosphate synthase</fullName>
    </alternativeName>
    <alternativeName>
        <fullName evidence="15">Cytidine triphosphate synthetase</fullName>
    </alternativeName>
    <alternativeName>
        <fullName evidence="13">UTP--ammonia ligase</fullName>
    </alternativeName>
</protein>
<keyword evidence="5" id="KW-0479">Metal-binding</keyword>
<dbReference type="Pfam" id="PF00117">
    <property type="entry name" value="GATase"/>
    <property type="match status" value="1"/>
</dbReference>
<dbReference type="Gene3D" id="3.40.50.300">
    <property type="entry name" value="P-loop containing nucleotide triphosphate hydrolases"/>
    <property type="match status" value="1"/>
</dbReference>
<dbReference type="SUPFAM" id="SSF52540">
    <property type="entry name" value="P-loop containing nucleoside triphosphate hydrolases"/>
    <property type="match status" value="1"/>
</dbReference>
<keyword evidence="4 18" id="KW-0436">Ligase</keyword>
<evidence type="ECO:0000256" key="9">
    <source>
        <dbReference type="ARBA" id="ARBA00022962"/>
    </source>
</evidence>
<keyword evidence="10" id="KW-0665">Pyrimidine biosynthesis</keyword>
<evidence type="ECO:0000259" key="16">
    <source>
        <dbReference type="Pfam" id="PF00117"/>
    </source>
</evidence>
<keyword evidence="6" id="KW-0547">Nucleotide-binding</keyword>
<evidence type="ECO:0000256" key="15">
    <source>
        <dbReference type="ARBA" id="ARBA00083191"/>
    </source>
</evidence>
<dbReference type="GO" id="GO:0044210">
    <property type="term" value="P:'de novo' CTP biosynthetic process"/>
    <property type="evidence" value="ECO:0007669"/>
    <property type="project" value="UniProtKB-UniPathway"/>
</dbReference>
<evidence type="ECO:0000256" key="6">
    <source>
        <dbReference type="ARBA" id="ARBA00022741"/>
    </source>
</evidence>
<evidence type="ECO:0000256" key="4">
    <source>
        <dbReference type="ARBA" id="ARBA00022598"/>
    </source>
</evidence>
<keyword evidence="9" id="KW-0315">Glutamine amidotransferase</keyword>
<accession>A0A4P9A2C3</accession>
<dbReference type="KEGG" id="nft:FBF37_00225"/>
<dbReference type="Pfam" id="PF06418">
    <property type="entry name" value="CTP_synth_N"/>
    <property type="match status" value="1"/>
</dbReference>
<dbReference type="OrthoDB" id="9801107at2"/>
<dbReference type="InterPro" id="IPR017926">
    <property type="entry name" value="GATASE"/>
</dbReference>
<comment type="similarity">
    <text evidence="2">Belongs to the CTP synthase family.</text>
</comment>
<organism evidence="18 19">
    <name type="scientific">Candidatus Nanosynbacter featherlites</name>
    <dbReference type="NCBI Taxonomy" id="2572088"/>
    <lineage>
        <taxon>Bacteria</taxon>
        <taxon>Candidatus Saccharimonadota</taxon>
        <taxon>Candidatus Saccharimonadia</taxon>
        <taxon>Candidatus Nanosynbacterales</taxon>
        <taxon>Candidatus Nanosynbacteraceae</taxon>
        <taxon>Candidatus Nanosynbacter</taxon>
    </lineage>
</organism>
<feature type="domain" description="CTP synthase N-terminal" evidence="17">
    <location>
        <begin position="4"/>
        <end position="253"/>
    </location>
</feature>
<keyword evidence="7" id="KW-0067">ATP-binding</keyword>
<comment type="pathway">
    <text evidence="1">Pyrimidine metabolism; CTP biosynthesis via de novo pathway; CTP from UDP: step 2/2.</text>
</comment>
<dbReference type="InterPro" id="IPR029062">
    <property type="entry name" value="Class_I_gatase-like"/>
</dbReference>
<dbReference type="EC" id="6.3.4.2" evidence="3"/>
<dbReference type="InterPro" id="IPR004468">
    <property type="entry name" value="CTP_synthase"/>
</dbReference>
<dbReference type="CDD" id="cd01746">
    <property type="entry name" value="GATase1_CTP_Synthase"/>
    <property type="match status" value="1"/>
</dbReference>
<evidence type="ECO:0000256" key="5">
    <source>
        <dbReference type="ARBA" id="ARBA00022723"/>
    </source>
</evidence>
<comment type="catalytic activity">
    <reaction evidence="11">
        <text>UTP + L-glutamine + ATP + H2O = CTP + L-glutamate + ADP + phosphate + 2 H(+)</text>
        <dbReference type="Rhea" id="RHEA:26426"/>
        <dbReference type="ChEBI" id="CHEBI:15377"/>
        <dbReference type="ChEBI" id="CHEBI:15378"/>
        <dbReference type="ChEBI" id="CHEBI:29985"/>
        <dbReference type="ChEBI" id="CHEBI:30616"/>
        <dbReference type="ChEBI" id="CHEBI:37563"/>
        <dbReference type="ChEBI" id="CHEBI:43474"/>
        <dbReference type="ChEBI" id="CHEBI:46398"/>
        <dbReference type="ChEBI" id="CHEBI:58359"/>
        <dbReference type="ChEBI" id="CHEBI:456216"/>
        <dbReference type="EC" id="6.3.4.2"/>
    </reaction>
</comment>
<evidence type="ECO:0000313" key="19">
    <source>
        <dbReference type="Proteomes" id="UP000310639"/>
    </source>
</evidence>
<dbReference type="GO" id="GO:0046872">
    <property type="term" value="F:metal ion binding"/>
    <property type="evidence" value="ECO:0007669"/>
    <property type="project" value="UniProtKB-KW"/>
</dbReference>
<evidence type="ECO:0000256" key="13">
    <source>
        <dbReference type="ARBA" id="ARBA00075170"/>
    </source>
</evidence>
<evidence type="ECO:0000256" key="10">
    <source>
        <dbReference type="ARBA" id="ARBA00022975"/>
    </source>
</evidence>
<evidence type="ECO:0000256" key="14">
    <source>
        <dbReference type="ARBA" id="ARBA00079941"/>
    </source>
</evidence>
<evidence type="ECO:0000259" key="17">
    <source>
        <dbReference type="Pfam" id="PF06418"/>
    </source>
</evidence>
<dbReference type="FunFam" id="3.40.50.300:FF:000009">
    <property type="entry name" value="CTP synthase"/>
    <property type="match status" value="1"/>
</dbReference>
<dbReference type="UniPathway" id="UPA00159">
    <property type="reaction ID" value="UER00277"/>
</dbReference>
<dbReference type="InterPro" id="IPR017456">
    <property type="entry name" value="CTP_synthase_N"/>
</dbReference>
<evidence type="ECO:0000256" key="2">
    <source>
        <dbReference type="ARBA" id="ARBA00007533"/>
    </source>
</evidence>
<dbReference type="Gene3D" id="3.40.50.880">
    <property type="match status" value="1"/>
</dbReference>
<evidence type="ECO:0000256" key="8">
    <source>
        <dbReference type="ARBA" id="ARBA00022842"/>
    </source>
</evidence>
<dbReference type="NCBIfam" id="TIGR00337">
    <property type="entry name" value="PyrG"/>
    <property type="match status" value="1"/>
</dbReference>
<dbReference type="GO" id="GO:0003883">
    <property type="term" value="F:CTP synthase activity"/>
    <property type="evidence" value="ECO:0007669"/>
    <property type="project" value="UniProtKB-EC"/>
</dbReference>
<evidence type="ECO:0000256" key="7">
    <source>
        <dbReference type="ARBA" id="ARBA00022840"/>
    </source>
</evidence>
<dbReference type="AlphaFoldDB" id="A0A4P9A2C3"/>
<dbReference type="InterPro" id="IPR027417">
    <property type="entry name" value="P-loop_NTPase"/>
</dbReference>
<keyword evidence="8" id="KW-0460">Magnesium</keyword>
<dbReference type="NCBIfam" id="NF003792">
    <property type="entry name" value="PRK05380.1"/>
    <property type="match status" value="1"/>
</dbReference>
<reference evidence="18 19" key="1">
    <citation type="submission" date="2019-04" db="EMBL/GenBank/DDBJ databases">
        <title>Saccharibacteria TM7 genomes.</title>
        <authorList>
            <person name="Bor B."/>
            <person name="He X."/>
            <person name="Chen T."/>
            <person name="Dewhirst F.E."/>
        </authorList>
    </citation>
    <scope>NUCLEOTIDE SEQUENCE [LARGE SCALE GENOMIC DNA]</scope>
    <source>
        <strain evidence="18 19">BB001</strain>
    </source>
</reference>
<proteinExistence type="inferred from homology"/>
<evidence type="ECO:0000256" key="11">
    <source>
        <dbReference type="ARBA" id="ARBA00047781"/>
    </source>
</evidence>
<dbReference type="PANTHER" id="PTHR11550:SF0">
    <property type="entry name" value="CTP SYNTHASE-RELATED"/>
    <property type="match status" value="1"/>
</dbReference>
<dbReference type="GO" id="GO:0005829">
    <property type="term" value="C:cytosol"/>
    <property type="evidence" value="ECO:0007669"/>
    <property type="project" value="TreeGrafter"/>
</dbReference>
<evidence type="ECO:0000313" key="18">
    <source>
        <dbReference type="EMBL" id="QCT41911.1"/>
    </source>
</evidence>
<evidence type="ECO:0000256" key="3">
    <source>
        <dbReference type="ARBA" id="ARBA00012291"/>
    </source>
</evidence>
<dbReference type="SUPFAM" id="SSF52317">
    <property type="entry name" value="Class I glutamine amidotransferase-like"/>
    <property type="match status" value="1"/>
</dbReference>
<evidence type="ECO:0000256" key="1">
    <source>
        <dbReference type="ARBA" id="ARBA00005171"/>
    </source>
</evidence>
<dbReference type="GO" id="GO:0042802">
    <property type="term" value="F:identical protein binding"/>
    <property type="evidence" value="ECO:0007669"/>
    <property type="project" value="TreeGrafter"/>
</dbReference>